<dbReference type="AlphaFoldDB" id="A0A7T1LAY6"/>
<organism evidence="2 3">
    <name type="scientific">Streptococcus suis</name>
    <dbReference type="NCBI Taxonomy" id="1307"/>
    <lineage>
        <taxon>Bacteria</taxon>
        <taxon>Bacillati</taxon>
        <taxon>Bacillota</taxon>
        <taxon>Bacilli</taxon>
        <taxon>Lactobacillales</taxon>
        <taxon>Streptococcaceae</taxon>
        <taxon>Streptococcus</taxon>
    </lineage>
</organism>
<reference evidence="2 3" key="1">
    <citation type="submission" date="2020-12" db="EMBL/GenBank/DDBJ databases">
        <title>Nonconservative transfer and diversity of a new family of integrative and conjugative elements associated with antibiotic resistance in zoonotic pathogen Streptococcus suis.</title>
        <authorList>
            <person name="Huang J."/>
        </authorList>
    </citation>
    <scope>NUCLEOTIDE SEQUENCE [LARGE SCALE GENOMIC DNA]</scope>
    <source>
        <strain evidence="2 3">YZDH1</strain>
    </source>
</reference>
<dbReference type="EMBL" id="CP065430">
    <property type="protein sequence ID" value="QPO26979.1"/>
    <property type="molecule type" value="Genomic_DNA"/>
</dbReference>
<dbReference type="RefSeq" id="WP_174850335.1">
    <property type="nucleotide sequence ID" value="NZ_CP065430.1"/>
</dbReference>
<dbReference type="Proteomes" id="UP000594569">
    <property type="component" value="Chromosome"/>
</dbReference>
<proteinExistence type="predicted"/>
<name>A0A7T1LAY6_STRSU</name>
<evidence type="ECO:0000256" key="1">
    <source>
        <dbReference type="SAM" id="Coils"/>
    </source>
</evidence>
<evidence type="ECO:0000313" key="2">
    <source>
        <dbReference type="EMBL" id="QPO26979.1"/>
    </source>
</evidence>
<sequence>MIIERELPKSAKHTEDRIFEEIIRDGLEQIVDKLLEECSTYEEVNNRLRIASTGSELDTYRTLTRLVQERAMKQATPKKN</sequence>
<evidence type="ECO:0000313" key="3">
    <source>
        <dbReference type="Proteomes" id="UP000594569"/>
    </source>
</evidence>
<gene>
    <name evidence="2" type="ORF">I5V48_02240</name>
</gene>
<feature type="coiled-coil region" evidence="1">
    <location>
        <begin position="24"/>
        <end position="51"/>
    </location>
</feature>
<accession>A0A7T1LAY6</accession>
<keyword evidence="1" id="KW-0175">Coiled coil</keyword>
<protein>
    <submittedName>
        <fullName evidence="2">Uncharacterized protein</fullName>
    </submittedName>
</protein>